<dbReference type="Pfam" id="PF00249">
    <property type="entry name" value="Myb_DNA-binding"/>
    <property type="match status" value="1"/>
</dbReference>
<evidence type="ECO:0000256" key="10">
    <source>
        <dbReference type="SAM" id="MobiDB-lite"/>
    </source>
</evidence>
<evidence type="ECO:0000256" key="1">
    <source>
        <dbReference type="ARBA" id="ARBA00004123"/>
    </source>
</evidence>
<dbReference type="SUPFAM" id="SSF46689">
    <property type="entry name" value="Homeodomain-like"/>
    <property type="match status" value="1"/>
</dbReference>
<evidence type="ECO:0000259" key="12">
    <source>
        <dbReference type="PROSITE" id="PS51293"/>
    </source>
</evidence>
<keyword evidence="3" id="KW-0479">Metal-binding</keyword>
<evidence type="ECO:0000259" key="11">
    <source>
        <dbReference type="PROSITE" id="PS51156"/>
    </source>
</evidence>
<dbReference type="PANTHER" id="PTHR16089">
    <property type="entry name" value="REST COREPRESSOR COREST PROTEIN-RELATED"/>
    <property type="match status" value="1"/>
</dbReference>
<dbReference type="InterPro" id="IPR051066">
    <property type="entry name" value="Trans_reg/Corepressor"/>
</dbReference>
<feature type="region of interest" description="Disordered" evidence="10">
    <location>
        <begin position="1"/>
        <end position="98"/>
    </location>
</feature>
<feature type="domain" description="SANT" evidence="12">
    <location>
        <begin position="186"/>
        <end position="237"/>
    </location>
</feature>
<evidence type="ECO:0000256" key="9">
    <source>
        <dbReference type="ARBA" id="ARBA00023242"/>
    </source>
</evidence>
<dbReference type="PROSITE" id="PS51156">
    <property type="entry name" value="ELM2"/>
    <property type="match status" value="1"/>
</dbReference>
<dbReference type="InterPro" id="IPR000949">
    <property type="entry name" value="ELM2_dom"/>
</dbReference>
<dbReference type="GO" id="GO:0003677">
    <property type="term" value="F:DNA binding"/>
    <property type="evidence" value="ECO:0007669"/>
    <property type="project" value="UniProtKB-KW"/>
</dbReference>
<feature type="compositionally biased region" description="Basic and acidic residues" evidence="10">
    <location>
        <begin position="87"/>
        <end position="98"/>
    </location>
</feature>
<dbReference type="GO" id="GO:0005667">
    <property type="term" value="C:transcription regulator complex"/>
    <property type="evidence" value="ECO:0007669"/>
    <property type="project" value="TreeGrafter"/>
</dbReference>
<evidence type="ECO:0000256" key="5">
    <source>
        <dbReference type="ARBA" id="ARBA00022833"/>
    </source>
</evidence>
<evidence type="ECO:0000256" key="2">
    <source>
        <dbReference type="ARBA" id="ARBA00022491"/>
    </source>
</evidence>
<keyword evidence="4" id="KW-0863">Zinc-finger</keyword>
<dbReference type="GO" id="GO:0003714">
    <property type="term" value="F:transcription corepressor activity"/>
    <property type="evidence" value="ECO:0007669"/>
    <property type="project" value="TreeGrafter"/>
</dbReference>
<dbReference type="GO" id="GO:0006357">
    <property type="term" value="P:regulation of transcription by RNA polymerase II"/>
    <property type="evidence" value="ECO:0007669"/>
    <property type="project" value="TreeGrafter"/>
</dbReference>
<accession>A0A1I7X8U1</accession>
<keyword evidence="2" id="KW-0678">Repressor</keyword>
<evidence type="ECO:0000256" key="3">
    <source>
        <dbReference type="ARBA" id="ARBA00022723"/>
    </source>
</evidence>
<dbReference type="AlphaFoldDB" id="A0A1I7X8U1"/>
<dbReference type="SMART" id="SM01189">
    <property type="entry name" value="ELM2"/>
    <property type="match status" value="1"/>
</dbReference>
<keyword evidence="6" id="KW-0805">Transcription regulation</keyword>
<dbReference type="InterPro" id="IPR001005">
    <property type="entry name" value="SANT/Myb"/>
</dbReference>
<name>A0A1I7X8U1_HETBA</name>
<dbReference type="GO" id="GO:0008270">
    <property type="term" value="F:zinc ion binding"/>
    <property type="evidence" value="ECO:0007669"/>
    <property type="project" value="UniProtKB-KW"/>
</dbReference>
<feature type="compositionally biased region" description="Basic and acidic residues" evidence="10">
    <location>
        <begin position="64"/>
        <end position="79"/>
    </location>
</feature>
<keyword evidence="8" id="KW-0804">Transcription</keyword>
<dbReference type="InterPro" id="IPR009057">
    <property type="entry name" value="Homeodomain-like_sf"/>
</dbReference>
<dbReference type="PROSITE" id="PS51293">
    <property type="entry name" value="SANT"/>
    <property type="match status" value="1"/>
</dbReference>
<proteinExistence type="predicted"/>
<evidence type="ECO:0000256" key="7">
    <source>
        <dbReference type="ARBA" id="ARBA00023125"/>
    </source>
</evidence>
<reference evidence="14" key="1">
    <citation type="submission" date="2016-11" db="UniProtKB">
        <authorList>
            <consortium name="WormBaseParasite"/>
        </authorList>
    </citation>
    <scope>IDENTIFICATION</scope>
</reference>
<feature type="compositionally biased region" description="Acidic residues" evidence="10">
    <location>
        <begin position="1"/>
        <end position="23"/>
    </location>
</feature>
<dbReference type="InterPro" id="IPR017884">
    <property type="entry name" value="SANT_dom"/>
</dbReference>
<evidence type="ECO:0000256" key="4">
    <source>
        <dbReference type="ARBA" id="ARBA00022771"/>
    </source>
</evidence>
<keyword evidence="5" id="KW-0862">Zinc</keyword>
<evidence type="ECO:0000256" key="8">
    <source>
        <dbReference type="ARBA" id="ARBA00023163"/>
    </source>
</evidence>
<dbReference type="WBParaSite" id="Hba_14063">
    <property type="protein sequence ID" value="Hba_14063"/>
    <property type="gene ID" value="Hba_14063"/>
</dbReference>
<dbReference type="SMART" id="SM00717">
    <property type="entry name" value="SANT"/>
    <property type="match status" value="1"/>
</dbReference>
<dbReference type="GO" id="GO:0000118">
    <property type="term" value="C:histone deacetylase complex"/>
    <property type="evidence" value="ECO:0007669"/>
    <property type="project" value="TreeGrafter"/>
</dbReference>
<organism evidence="13 14">
    <name type="scientific">Heterorhabditis bacteriophora</name>
    <name type="common">Entomopathogenic nematode worm</name>
    <dbReference type="NCBI Taxonomy" id="37862"/>
    <lineage>
        <taxon>Eukaryota</taxon>
        <taxon>Metazoa</taxon>
        <taxon>Ecdysozoa</taxon>
        <taxon>Nematoda</taxon>
        <taxon>Chromadorea</taxon>
        <taxon>Rhabditida</taxon>
        <taxon>Rhabditina</taxon>
        <taxon>Rhabditomorpha</taxon>
        <taxon>Strongyloidea</taxon>
        <taxon>Heterorhabditidae</taxon>
        <taxon>Heterorhabditis</taxon>
    </lineage>
</organism>
<dbReference type="FunFam" id="1.10.10.60:FF:000012">
    <property type="entry name" value="Metastasis-associated 1 family, member 3"/>
    <property type="match status" value="1"/>
</dbReference>
<comment type="subcellular location">
    <subcellularLocation>
        <location evidence="1">Nucleus</location>
    </subcellularLocation>
</comment>
<evidence type="ECO:0000313" key="13">
    <source>
        <dbReference type="Proteomes" id="UP000095283"/>
    </source>
</evidence>
<sequence>MEIDDSVLDETVDGLLEGDVDDSTLDRDPDVPSEESSSPSDSGRVEMKIDDESNDTLDTAVSGDAKKDGKGGIASHKEEDRDEEVEDEHKTMLTSADRKIQVGDEFQAKVDEPQKDQEETIMSDDDDRDQIMWRAPSRGFDEQRLMEYCEDAIGVYKLTYDRALFILQNCQYNVDRALEKIKKRRLIVEEWGDDDRILFKQAFHMFGKNFSKIRQTMPHRSMASIIQFYYNTKKEHDYKSLLDSKLADDSDEGGG</sequence>
<dbReference type="PANTHER" id="PTHR16089:SF28">
    <property type="entry name" value="REST COREPRESSOR"/>
    <property type="match status" value="1"/>
</dbReference>
<feature type="domain" description="ELM2" evidence="11">
    <location>
        <begin position="98"/>
        <end position="185"/>
    </location>
</feature>
<dbReference type="Pfam" id="PF01448">
    <property type="entry name" value="ELM2"/>
    <property type="match status" value="1"/>
</dbReference>
<evidence type="ECO:0000256" key="6">
    <source>
        <dbReference type="ARBA" id="ARBA00023015"/>
    </source>
</evidence>
<dbReference type="Gene3D" id="1.10.10.60">
    <property type="entry name" value="Homeodomain-like"/>
    <property type="match status" value="1"/>
</dbReference>
<protein>
    <submittedName>
        <fullName evidence="14">ELM2 domain-containing protein</fullName>
    </submittedName>
</protein>
<keyword evidence="7" id="KW-0238">DNA-binding</keyword>
<evidence type="ECO:0000313" key="14">
    <source>
        <dbReference type="WBParaSite" id="Hba_14063"/>
    </source>
</evidence>
<dbReference type="Proteomes" id="UP000095283">
    <property type="component" value="Unplaced"/>
</dbReference>
<keyword evidence="13" id="KW-1185">Reference proteome</keyword>
<keyword evidence="9" id="KW-0539">Nucleus</keyword>